<dbReference type="Proteomes" id="UP000770661">
    <property type="component" value="Unassembled WGS sequence"/>
</dbReference>
<reference evidence="1" key="1">
    <citation type="submission" date="2020-07" db="EMBL/GenBank/DDBJ databases">
        <title>The High-quality genome of the commercially important snow crab, Chionoecetes opilio.</title>
        <authorList>
            <person name="Jeong J.-H."/>
            <person name="Ryu S."/>
        </authorList>
    </citation>
    <scope>NUCLEOTIDE SEQUENCE</scope>
    <source>
        <strain evidence="1">MADBK_172401_WGS</strain>
        <tissue evidence="1">Digestive gland</tissue>
    </source>
</reference>
<accession>A0A8J4Y1U2</accession>
<keyword evidence="2" id="KW-1185">Reference proteome</keyword>
<evidence type="ECO:0000313" key="2">
    <source>
        <dbReference type="Proteomes" id="UP000770661"/>
    </source>
</evidence>
<evidence type="ECO:0000313" key="1">
    <source>
        <dbReference type="EMBL" id="KAG0715589.1"/>
    </source>
</evidence>
<name>A0A8J4Y1U2_CHIOP</name>
<organism evidence="1 2">
    <name type="scientific">Chionoecetes opilio</name>
    <name type="common">Atlantic snow crab</name>
    <name type="synonym">Cancer opilio</name>
    <dbReference type="NCBI Taxonomy" id="41210"/>
    <lineage>
        <taxon>Eukaryota</taxon>
        <taxon>Metazoa</taxon>
        <taxon>Ecdysozoa</taxon>
        <taxon>Arthropoda</taxon>
        <taxon>Crustacea</taxon>
        <taxon>Multicrustacea</taxon>
        <taxon>Malacostraca</taxon>
        <taxon>Eumalacostraca</taxon>
        <taxon>Eucarida</taxon>
        <taxon>Decapoda</taxon>
        <taxon>Pleocyemata</taxon>
        <taxon>Brachyura</taxon>
        <taxon>Eubrachyura</taxon>
        <taxon>Majoidea</taxon>
        <taxon>Majidae</taxon>
        <taxon>Chionoecetes</taxon>
    </lineage>
</organism>
<comment type="caution">
    <text evidence="1">The sequence shown here is derived from an EMBL/GenBank/DDBJ whole genome shotgun (WGS) entry which is preliminary data.</text>
</comment>
<protein>
    <submittedName>
        <fullName evidence="1">Uncharacterized protein</fullName>
    </submittedName>
</protein>
<gene>
    <name evidence="1" type="ORF">GWK47_011594</name>
</gene>
<sequence>MRRTSGWGYQSSDEAGMVSGGWSGGKRRLHINVNGCWSLFSSADDRTRSQKGALSASRLRTWARSTVSPAKGHSDPPLLLFPFGADLGMAALFHFICLPGPAGSENVGRRPVTASGSSVEWQLPRTLFSALWSAVGGTPGGGPLRVPPLLPTTGLLTRGYRTACGRPGRTH</sequence>
<dbReference type="EMBL" id="JACEEZ010019562">
    <property type="protein sequence ID" value="KAG0715589.1"/>
    <property type="molecule type" value="Genomic_DNA"/>
</dbReference>
<dbReference type="AlphaFoldDB" id="A0A8J4Y1U2"/>
<proteinExistence type="predicted"/>